<protein>
    <submittedName>
        <fullName evidence="1">Uncharacterized protein</fullName>
    </submittedName>
</protein>
<dbReference type="EMBL" id="BTRK01000003">
    <property type="protein sequence ID" value="GMR43362.1"/>
    <property type="molecule type" value="Genomic_DNA"/>
</dbReference>
<accession>A0AAN4ZS15</accession>
<gene>
    <name evidence="1" type="ORF">PMAYCL1PPCAC_13557</name>
</gene>
<name>A0AAN4ZS15_9BILA</name>
<keyword evidence="2" id="KW-1185">Reference proteome</keyword>
<organism evidence="1 2">
    <name type="scientific">Pristionchus mayeri</name>
    <dbReference type="NCBI Taxonomy" id="1317129"/>
    <lineage>
        <taxon>Eukaryota</taxon>
        <taxon>Metazoa</taxon>
        <taxon>Ecdysozoa</taxon>
        <taxon>Nematoda</taxon>
        <taxon>Chromadorea</taxon>
        <taxon>Rhabditida</taxon>
        <taxon>Rhabditina</taxon>
        <taxon>Diplogasteromorpha</taxon>
        <taxon>Diplogasteroidea</taxon>
        <taxon>Neodiplogasteridae</taxon>
        <taxon>Pristionchus</taxon>
    </lineage>
</organism>
<evidence type="ECO:0000313" key="1">
    <source>
        <dbReference type="EMBL" id="GMR43362.1"/>
    </source>
</evidence>
<feature type="non-terminal residue" evidence="1">
    <location>
        <position position="1"/>
    </location>
</feature>
<comment type="caution">
    <text evidence="1">The sequence shown here is derived from an EMBL/GenBank/DDBJ whole genome shotgun (WGS) entry which is preliminary data.</text>
</comment>
<dbReference type="Proteomes" id="UP001328107">
    <property type="component" value="Unassembled WGS sequence"/>
</dbReference>
<proteinExistence type="predicted"/>
<sequence length="107" mass="12796">GIFASDFFKFLSFIGVTYRERKFFSTKNIEVFEDPEYPEELLEYIEHGMDMSGYRHTYIFDGNIEIWINYGLMREFFTGEIKLLRSHSREQSTVGTWSKLMLVHSRS</sequence>
<dbReference type="AlphaFoldDB" id="A0AAN4ZS15"/>
<reference evidence="2" key="1">
    <citation type="submission" date="2022-10" db="EMBL/GenBank/DDBJ databases">
        <title>Genome assembly of Pristionchus species.</title>
        <authorList>
            <person name="Yoshida K."/>
            <person name="Sommer R.J."/>
        </authorList>
    </citation>
    <scope>NUCLEOTIDE SEQUENCE [LARGE SCALE GENOMIC DNA]</scope>
    <source>
        <strain evidence="2">RS5460</strain>
    </source>
</reference>
<feature type="non-terminal residue" evidence="1">
    <location>
        <position position="107"/>
    </location>
</feature>
<evidence type="ECO:0000313" key="2">
    <source>
        <dbReference type="Proteomes" id="UP001328107"/>
    </source>
</evidence>